<dbReference type="SUPFAM" id="SSF52540">
    <property type="entry name" value="P-loop containing nucleoside triphosphate hydrolases"/>
    <property type="match status" value="1"/>
</dbReference>
<dbReference type="AlphaFoldDB" id="A0A2J6WWH2"/>
<evidence type="ECO:0000259" key="2">
    <source>
        <dbReference type="Pfam" id="PF00005"/>
    </source>
</evidence>
<dbReference type="InterPro" id="IPR003439">
    <property type="entry name" value="ABC_transporter-like_ATP-bd"/>
</dbReference>
<name>A0A2J6WWH2_9CHLR</name>
<dbReference type="Pfam" id="PF00005">
    <property type="entry name" value="ABC_tran"/>
    <property type="match status" value="1"/>
</dbReference>
<dbReference type="InterPro" id="IPR027417">
    <property type="entry name" value="P-loop_NTPase"/>
</dbReference>
<accession>A0A2J6WWH2</accession>
<gene>
    <name evidence="3" type="ORF">C0184_14005</name>
</gene>
<sequence>MQMLDKTVIRCDRVTKTYTEGDVQRTVLHDITITVTAGEFVVLLGKSGSGKSTLLNLVSGIDTPTSGTIWVAGQRLDQLSERERTLFRRHSIGFVFQFYNLAPTLTALENVLLPLELNGQRGAAA</sequence>
<organism evidence="3 4">
    <name type="scientific">Chloroflexus aggregans</name>
    <dbReference type="NCBI Taxonomy" id="152260"/>
    <lineage>
        <taxon>Bacteria</taxon>
        <taxon>Bacillati</taxon>
        <taxon>Chloroflexota</taxon>
        <taxon>Chloroflexia</taxon>
        <taxon>Chloroflexales</taxon>
        <taxon>Chloroflexineae</taxon>
        <taxon>Chloroflexaceae</taxon>
        <taxon>Chloroflexus</taxon>
    </lineage>
</organism>
<evidence type="ECO:0000313" key="4">
    <source>
        <dbReference type="Proteomes" id="UP000243376"/>
    </source>
</evidence>
<feature type="domain" description="ABC transporter" evidence="2">
    <location>
        <begin position="28"/>
        <end position="116"/>
    </location>
</feature>
<dbReference type="GO" id="GO:0016887">
    <property type="term" value="F:ATP hydrolysis activity"/>
    <property type="evidence" value="ECO:0007669"/>
    <property type="project" value="InterPro"/>
</dbReference>
<evidence type="ECO:0000313" key="3">
    <source>
        <dbReference type="EMBL" id="PMP75409.1"/>
    </source>
</evidence>
<dbReference type="Gene3D" id="3.40.50.300">
    <property type="entry name" value="P-loop containing nucleotide triphosphate hydrolases"/>
    <property type="match status" value="1"/>
</dbReference>
<proteinExistence type="inferred from homology"/>
<dbReference type="GO" id="GO:0005524">
    <property type="term" value="F:ATP binding"/>
    <property type="evidence" value="ECO:0007669"/>
    <property type="project" value="UniProtKB-KW"/>
</dbReference>
<keyword evidence="3" id="KW-0547">Nucleotide-binding</keyword>
<comment type="similarity">
    <text evidence="1">Belongs to the ABC transporter superfamily.</text>
</comment>
<dbReference type="EMBL" id="PNIQ01000941">
    <property type="protein sequence ID" value="PMP75409.1"/>
    <property type="molecule type" value="Genomic_DNA"/>
</dbReference>
<keyword evidence="3" id="KW-0067">ATP-binding</keyword>
<dbReference type="Proteomes" id="UP000243376">
    <property type="component" value="Unassembled WGS sequence"/>
</dbReference>
<comment type="caution">
    <text evidence="3">The sequence shown here is derived from an EMBL/GenBank/DDBJ whole genome shotgun (WGS) entry which is preliminary data.</text>
</comment>
<dbReference type="PANTHER" id="PTHR42798">
    <property type="entry name" value="LIPOPROTEIN-RELEASING SYSTEM ATP-BINDING PROTEIN LOLD"/>
    <property type="match status" value="1"/>
</dbReference>
<protein>
    <submittedName>
        <fullName evidence="3">ABC transporter ATP-binding protein</fullName>
    </submittedName>
</protein>
<dbReference type="PANTHER" id="PTHR42798:SF7">
    <property type="entry name" value="ALPHA-D-RIBOSE 1-METHYLPHOSPHONATE 5-TRIPHOSPHATE SYNTHASE SUBUNIT PHNL"/>
    <property type="match status" value="1"/>
</dbReference>
<reference evidence="3 4" key="1">
    <citation type="submission" date="2018-01" db="EMBL/GenBank/DDBJ databases">
        <title>Metagenomic assembled genomes from two thermal pools in the Uzon Caldera, Kamchatka, Russia.</title>
        <authorList>
            <person name="Wilkins L."/>
            <person name="Ettinger C."/>
        </authorList>
    </citation>
    <scope>NUCLEOTIDE SEQUENCE [LARGE SCALE GENOMIC DNA]</scope>
    <source>
        <strain evidence="3">ZAV-02</strain>
    </source>
</reference>
<feature type="non-terminal residue" evidence="3">
    <location>
        <position position="125"/>
    </location>
</feature>
<evidence type="ECO:0000256" key="1">
    <source>
        <dbReference type="ARBA" id="ARBA00005417"/>
    </source>
</evidence>